<evidence type="ECO:0000256" key="3">
    <source>
        <dbReference type="ARBA" id="ARBA00008323"/>
    </source>
</evidence>
<comment type="function">
    <text evidence="17">DNA polymerase that functions in several pathways of DNA repair. Involved in base excision repair (BER) responsible for repair of lesions that give rise to abasic (AP) sites in DNA. Also contributes to DNA double-strand break repair by non-homologous end joining and homologous recombination. Has both template-dependent and template-independent (terminal transferase) DNA polymerase activities. Has also a 5'-deoxyribose-5-phosphate lyase (dRP lyase) activity.</text>
</comment>
<dbReference type="PROSITE" id="PS00522">
    <property type="entry name" value="DNA_POLYMERASE_X"/>
    <property type="match status" value="1"/>
</dbReference>
<dbReference type="SUPFAM" id="SSF81585">
    <property type="entry name" value="PsbU/PolX domain-like"/>
    <property type="match status" value="1"/>
</dbReference>
<evidence type="ECO:0000256" key="6">
    <source>
        <dbReference type="ARBA" id="ARBA00022695"/>
    </source>
</evidence>
<comment type="similarity">
    <text evidence="3 17">Belongs to the DNA polymerase type-X family.</text>
</comment>
<dbReference type="AlphaFoldDB" id="A0AAV4HS68"/>
<evidence type="ECO:0000256" key="18">
    <source>
        <dbReference type="SAM" id="MobiDB-lite"/>
    </source>
</evidence>
<dbReference type="SUPFAM" id="SSF81301">
    <property type="entry name" value="Nucleotidyltransferase"/>
    <property type="match status" value="1"/>
</dbReference>
<dbReference type="PANTHER" id="PTHR11276:SF28">
    <property type="entry name" value="DNA POLYMERASE LAMBDA"/>
    <property type="match status" value="1"/>
</dbReference>
<evidence type="ECO:0000256" key="8">
    <source>
        <dbReference type="ARBA" id="ARBA00022723"/>
    </source>
</evidence>
<keyword evidence="13" id="KW-0456">Lyase</keyword>
<evidence type="ECO:0000256" key="17">
    <source>
        <dbReference type="RuleBase" id="RU366014"/>
    </source>
</evidence>
<evidence type="ECO:0000256" key="15">
    <source>
        <dbReference type="ARBA" id="ARBA00049244"/>
    </source>
</evidence>
<dbReference type="InterPro" id="IPR028207">
    <property type="entry name" value="DNA_pol_B_palm_palm"/>
</dbReference>
<evidence type="ECO:0000256" key="2">
    <source>
        <dbReference type="ARBA" id="ARBA00004123"/>
    </source>
</evidence>
<keyword evidence="8" id="KW-0479">Metal-binding</keyword>
<sequence>MMSSKRSSSAAQLKEDGHSSKRQRLENNSACSEASFLSTLDIYILPAGIQKARLAVFKTQVEKYGGKVQDRFCSTANLSHIIVEDNVDMPRMKRILKLDSSLGLKVVKSSWLSLCLQNKKLENCEDYQLYEETSDSNDFLPKAEIASNHNKSVELSRPTVTSNLSDYESSDDNDEQKNEKTAIFNVSHIKSPQTEKWICAQSSKSPKPNINKHITDKLEEMVKTYESTNDRWRALGYQKAIQTLRKHPKEISSWEEAKSLPGIGTRLADKIWEIAQSGELRKLKEFESDEELQVLKMFTNVWGAGPHTAQVWYQQGFRTIADLQQKAHLNHQQKVGIRLYDDFLDRMPREEAAEIERVVKNVAESIQPGIIAEICGSYRRGQATCGDVDVLITHPDGKSHKNIFHKLLAKLKESGFLTDDLVSAEETGNQKKYMGVCRLPGPNRKHRRIDVIVVPYNEYGCALVYFTGSAHFNRSLRHLCKKQNMSLNEHALKQGVVRKGKEKIHEGTIIPTPTEEDVFKVLKIPYRPPEERDH</sequence>
<feature type="region of interest" description="Disordered" evidence="18">
    <location>
        <begin position="1"/>
        <end position="26"/>
    </location>
</feature>
<dbReference type="CDD" id="cd00141">
    <property type="entry name" value="NT_POLXc"/>
    <property type="match status" value="1"/>
</dbReference>
<dbReference type="Pfam" id="PF14716">
    <property type="entry name" value="HHH_8"/>
    <property type="match status" value="1"/>
</dbReference>
<dbReference type="InterPro" id="IPR002008">
    <property type="entry name" value="DNA_pol_X_beta-like"/>
</dbReference>
<keyword evidence="10 17" id="KW-0239">DNA-directed DNA polymerase</keyword>
<feature type="domain" description="BRCT" evidence="19">
    <location>
        <begin position="32"/>
        <end position="129"/>
    </location>
</feature>
<evidence type="ECO:0000256" key="16">
    <source>
        <dbReference type="PIRSR" id="PIRSR622312-50"/>
    </source>
</evidence>
<evidence type="ECO:0000256" key="11">
    <source>
        <dbReference type="ARBA" id="ARBA00023125"/>
    </source>
</evidence>
<feature type="compositionally biased region" description="Polar residues" evidence="18">
    <location>
        <begin position="158"/>
        <end position="167"/>
    </location>
</feature>
<reference evidence="20 21" key="1">
    <citation type="journal article" date="2021" name="Elife">
        <title>Chloroplast acquisition without the gene transfer in kleptoplastic sea slugs, Plakobranchus ocellatus.</title>
        <authorList>
            <person name="Maeda T."/>
            <person name="Takahashi S."/>
            <person name="Yoshida T."/>
            <person name="Shimamura S."/>
            <person name="Takaki Y."/>
            <person name="Nagai Y."/>
            <person name="Toyoda A."/>
            <person name="Suzuki Y."/>
            <person name="Arimoto A."/>
            <person name="Ishii H."/>
            <person name="Satoh N."/>
            <person name="Nishiyama T."/>
            <person name="Hasebe M."/>
            <person name="Maruyama T."/>
            <person name="Minagawa J."/>
            <person name="Obokata J."/>
            <person name="Shigenobu S."/>
        </authorList>
    </citation>
    <scope>NUCLEOTIDE SEQUENCE [LARGE SCALE GENOMIC DNA]</scope>
</reference>
<dbReference type="GO" id="GO:0046872">
    <property type="term" value="F:metal ion binding"/>
    <property type="evidence" value="ECO:0007669"/>
    <property type="project" value="UniProtKB-UniRule"/>
</dbReference>
<feature type="compositionally biased region" description="Basic and acidic residues" evidence="18">
    <location>
        <begin position="13"/>
        <end position="25"/>
    </location>
</feature>
<dbReference type="InterPro" id="IPR001357">
    <property type="entry name" value="BRCT_dom"/>
</dbReference>
<dbReference type="InterPro" id="IPR022312">
    <property type="entry name" value="DNA_pol_X"/>
</dbReference>
<comment type="cofactor">
    <cofactor evidence="1">
        <name>Mn(2+)</name>
        <dbReference type="ChEBI" id="CHEBI:29035"/>
    </cofactor>
</comment>
<dbReference type="Gene3D" id="3.30.210.10">
    <property type="entry name" value="DNA polymerase, thumb domain"/>
    <property type="match status" value="1"/>
</dbReference>
<dbReference type="PRINTS" id="PR00870">
    <property type="entry name" value="DNAPOLXBETA"/>
</dbReference>
<dbReference type="SMART" id="SM00483">
    <property type="entry name" value="POLXc"/>
    <property type="match status" value="1"/>
</dbReference>
<dbReference type="EMBL" id="BMAT01002171">
    <property type="protein sequence ID" value="GFS00555.1"/>
    <property type="molecule type" value="Genomic_DNA"/>
</dbReference>
<evidence type="ECO:0000313" key="20">
    <source>
        <dbReference type="EMBL" id="GFS00555.1"/>
    </source>
</evidence>
<dbReference type="Gene3D" id="3.30.460.10">
    <property type="entry name" value="Beta Polymerase, domain 2"/>
    <property type="match status" value="1"/>
</dbReference>
<dbReference type="GO" id="GO:0006303">
    <property type="term" value="P:double-strand break repair via nonhomologous end joining"/>
    <property type="evidence" value="ECO:0007669"/>
    <property type="project" value="TreeGrafter"/>
</dbReference>
<dbReference type="EC" id="2.7.7.7" evidence="17"/>
<dbReference type="Gene3D" id="1.10.150.20">
    <property type="entry name" value="5' to 3' exonuclease, C-terminal subdomain"/>
    <property type="match status" value="1"/>
</dbReference>
<dbReference type="Pfam" id="PF10391">
    <property type="entry name" value="DNA_pol_lambd_f"/>
    <property type="match status" value="1"/>
</dbReference>
<name>A0AAV4HS68_9GAST</name>
<dbReference type="Gene3D" id="3.40.50.10190">
    <property type="entry name" value="BRCT domain"/>
    <property type="match status" value="1"/>
</dbReference>
<evidence type="ECO:0000256" key="13">
    <source>
        <dbReference type="ARBA" id="ARBA00023239"/>
    </source>
</evidence>
<evidence type="ECO:0000256" key="4">
    <source>
        <dbReference type="ARBA" id="ARBA00022634"/>
    </source>
</evidence>
<feature type="compositionally biased region" description="Polar residues" evidence="18">
    <location>
        <begin position="1"/>
        <end position="11"/>
    </location>
</feature>
<dbReference type="PROSITE" id="PS50172">
    <property type="entry name" value="BRCT"/>
    <property type="match status" value="1"/>
</dbReference>
<dbReference type="FunFam" id="3.30.460.10:FF:000020">
    <property type="entry name" value="DNA polymerase lambda"/>
    <property type="match status" value="1"/>
</dbReference>
<comment type="catalytic activity">
    <reaction evidence="15 17">
        <text>DNA(n) + a 2'-deoxyribonucleoside 5'-triphosphate = DNA(n+1) + diphosphate</text>
        <dbReference type="Rhea" id="RHEA:22508"/>
        <dbReference type="Rhea" id="RHEA-COMP:17339"/>
        <dbReference type="Rhea" id="RHEA-COMP:17340"/>
        <dbReference type="ChEBI" id="CHEBI:33019"/>
        <dbReference type="ChEBI" id="CHEBI:61560"/>
        <dbReference type="ChEBI" id="CHEBI:173112"/>
        <dbReference type="EC" id="2.7.7.7"/>
    </reaction>
</comment>
<evidence type="ECO:0000256" key="10">
    <source>
        <dbReference type="ARBA" id="ARBA00022932"/>
    </source>
</evidence>
<evidence type="ECO:0000259" key="19">
    <source>
        <dbReference type="PROSITE" id="PS50172"/>
    </source>
</evidence>
<dbReference type="Proteomes" id="UP000762676">
    <property type="component" value="Unassembled WGS sequence"/>
</dbReference>
<dbReference type="InterPro" id="IPR043519">
    <property type="entry name" value="NT_sf"/>
</dbReference>
<dbReference type="PRINTS" id="PR00869">
    <property type="entry name" value="DNAPOLX"/>
</dbReference>
<keyword evidence="7" id="KW-0235">DNA replication</keyword>
<keyword evidence="5 17" id="KW-0808">Transferase</keyword>
<dbReference type="InterPro" id="IPR027421">
    <property type="entry name" value="DNA_pol_lamdba_lyase_dom_sf"/>
</dbReference>
<dbReference type="FunFam" id="1.10.150.110:FF:000004">
    <property type="entry name" value="DNA polymerase lambda"/>
    <property type="match status" value="1"/>
</dbReference>
<evidence type="ECO:0000256" key="5">
    <source>
        <dbReference type="ARBA" id="ARBA00022679"/>
    </source>
</evidence>
<dbReference type="GO" id="GO:0006260">
    <property type="term" value="P:DNA replication"/>
    <property type="evidence" value="ECO:0007669"/>
    <property type="project" value="UniProtKB-KW"/>
</dbReference>
<dbReference type="FunFam" id="1.10.150.20:FF:000010">
    <property type="entry name" value="DNA polymerase lambda"/>
    <property type="match status" value="1"/>
</dbReference>
<evidence type="ECO:0000256" key="14">
    <source>
        <dbReference type="ARBA" id="ARBA00023242"/>
    </source>
</evidence>
<dbReference type="SUPFAM" id="SSF47802">
    <property type="entry name" value="DNA polymerase beta, N-terminal domain-like"/>
    <property type="match status" value="1"/>
</dbReference>
<keyword evidence="14 17" id="KW-0539">Nucleus</keyword>
<dbReference type="InterPro" id="IPR037160">
    <property type="entry name" value="DNA_Pol_thumb_sf"/>
</dbReference>
<keyword evidence="12 17" id="KW-0234">DNA repair</keyword>
<dbReference type="GO" id="GO:0016829">
    <property type="term" value="F:lyase activity"/>
    <property type="evidence" value="ECO:0007669"/>
    <property type="project" value="UniProtKB-KW"/>
</dbReference>
<dbReference type="InterPro" id="IPR002054">
    <property type="entry name" value="DNA-dir_DNA_pol_X"/>
</dbReference>
<evidence type="ECO:0000313" key="21">
    <source>
        <dbReference type="Proteomes" id="UP000762676"/>
    </source>
</evidence>
<feature type="region of interest" description="Disordered" evidence="18">
    <location>
        <begin position="150"/>
        <end position="178"/>
    </location>
</feature>
<dbReference type="InterPro" id="IPR018944">
    <property type="entry name" value="DNA_pol_lambd_fingers_domain"/>
</dbReference>
<keyword evidence="4" id="KW-0237">DNA synthesis</keyword>
<gene>
    <name evidence="20" type="ORF">ElyMa_001074300</name>
</gene>
<dbReference type="Gene3D" id="1.10.150.110">
    <property type="entry name" value="DNA polymerase beta, N-terminal domain-like"/>
    <property type="match status" value="1"/>
</dbReference>
<dbReference type="SUPFAM" id="SSF52113">
    <property type="entry name" value="BRCT domain"/>
    <property type="match status" value="1"/>
</dbReference>
<dbReference type="InterPro" id="IPR029398">
    <property type="entry name" value="PolB_thumb"/>
</dbReference>
<organism evidence="20 21">
    <name type="scientific">Elysia marginata</name>
    <dbReference type="NCBI Taxonomy" id="1093978"/>
    <lineage>
        <taxon>Eukaryota</taxon>
        <taxon>Metazoa</taxon>
        <taxon>Spiralia</taxon>
        <taxon>Lophotrochozoa</taxon>
        <taxon>Mollusca</taxon>
        <taxon>Gastropoda</taxon>
        <taxon>Heterobranchia</taxon>
        <taxon>Euthyneura</taxon>
        <taxon>Panpulmonata</taxon>
        <taxon>Sacoglossa</taxon>
        <taxon>Placobranchoidea</taxon>
        <taxon>Plakobranchidae</taxon>
        <taxon>Elysia</taxon>
    </lineage>
</organism>
<keyword evidence="11" id="KW-0238">DNA-binding</keyword>
<dbReference type="Pfam" id="PF14791">
    <property type="entry name" value="DNA_pol_B_thumb"/>
    <property type="match status" value="1"/>
</dbReference>
<dbReference type="Pfam" id="PF14792">
    <property type="entry name" value="DNA_pol_B_palm"/>
    <property type="match status" value="1"/>
</dbReference>
<comment type="subcellular location">
    <subcellularLocation>
        <location evidence="2 17">Nucleus</location>
    </subcellularLocation>
</comment>
<keyword evidence="9 17" id="KW-0227">DNA damage</keyword>
<protein>
    <recommendedName>
        <fullName evidence="17">DNA polymerase</fullName>
        <ecNumber evidence="17">2.7.7.7</ecNumber>
    </recommendedName>
</protein>
<comment type="caution">
    <text evidence="20">The sequence shown here is derived from an EMBL/GenBank/DDBJ whole genome shotgun (WGS) entry which is preliminary data.</text>
</comment>
<keyword evidence="6 17" id="KW-0548">Nucleotidyltransferase</keyword>
<dbReference type="InterPro" id="IPR036420">
    <property type="entry name" value="BRCT_dom_sf"/>
</dbReference>
<evidence type="ECO:0000256" key="1">
    <source>
        <dbReference type="ARBA" id="ARBA00001936"/>
    </source>
</evidence>
<evidence type="ECO:0000256" key="7">
    <source>
        <dbReference type="ARBA" id="ARBA00022705"/>
    </source>
</evidence>
<dbReference type="GO" id="GO:0003887">
    <property type="term" value="F:DNA-directed DNA polymerase activity"/>
    <property type="evidence" value="ECO:0007669"/>
    <property type="project" value="UniProtKB-UniRule"/>
</dbReference>
<proteinExistence type="inferred from homology"/>
<evidence type="ECO:0000256" key="12">
    <source>
        <dbReference type="ARBA" id="ARBA00023204"/>
    </source>
</evidence>
<dbReference type="GO" id="GO:0005634">
    <property type="term" value="C:nucleus"/>
    <property type="evidence" value="ECO:0007669"/>
    <property type="project" value="UniProtKB-SubCell"/>
</dbReference>
<keyword evidence="21" id="KW-1185">Reference proteome</keyword>
<dbReference type="GO" id="GO:0003677">
    <property type="term" value="F:DNA binding"/>
    <property type="evidence" value="ECO:0007669"/>
    <property type="project" value="UniProtKB-UniRule"/>
</dbReference>
<feature type="active site" description="Nucleophile; Schiff-base intermediate with DNA; for 5'-dRP lyase activity" evidence="16">
    <location>
        <position position="270"/>
    </location>
</feature>
<dbReference type="InterPro" id="IPR010996">
    <property type="entry name" value="HHH_MUS81"/>
</dbReference>
<accession>A0AAV4HS68</accession>
<evidence type="ECO:0000256" key="9">
    <source>
        <dbReference type="ARBA" id="ARBA00022763"/>
    </source>
</evidence>
<dbReference type="InterPro" id="IPR019843">
    <property type="entry name" value="DNA_pol-X_BS"/>
</dbReference>
<dbReference type="PANTHER" id="PTHR11276">
    <property type="entry name" value="DNA POLYMERASE TYPE-X FAMILY MEMBER"/>
    <property type="match status" value="1"/>
</dbReference>